<proteinExistence type="predicted"/>
<feature type="chain" id="PRO_5015696740" description="Ig-like domain-containing protein" evidence="1">
    <location>
        <begin position="23"/>
        <end position="1283"/>
    </location>
</feature>
<keyword evidence="4" id="KW-1185">Reference proteome</keyword>
<name>A0A2S7SRN3_9BACT</name>
<accession>A0A2S7SRN3</accession>
<dbReference type="Pfam" id="PF13573">
    <property type="entry name" value="SprB"/>
    <property type="match status" value="9"/>
</dbReference>
<dbReference type="Gene3D" id="2.60.40.3440">
    <property type="match status" value="1"/>
</dbReference>
<dbReference type="Proteomes" id="UP000239872">
    <property type="component" value="Unassembled WGS sequence"/>
</dbReference>
<feature type="signal peptide" evidence="1">
    <location>
        <begin position="1"/>
        <end position="22"/>
    </location>
</feature>
<comment type="caution">
    <text evidence="3">The sequence shown here is derived from an EMBL/GenBank/DDBJ whole genome shotgun (WGS) entry which is preliminary data.</text>
</comment>
<dbReference type="PANTHER" id="PTHR13833:SF71">
    <property type="entry name" value="NHL DOMAIN-CONTAINING PROTEIN"/>
    <property type="match status" value="1"/>
</dbReference>
<dbReference type="SUPFAM" id="SSF63829">
    <property type="entry name" value="Calcium-dependent phosphotriesterase"/>
    <property type="match status" value="1"/>
</dbReference>
<evidence type="ECO:0000256" key="1">
    <source>
        <dbReference type="SAM" id="SignalP"/>
    </source>
</evidence>
<dbReference type="PANTHER" id="PTHR13833">
    <property type="match status" value="1"/>
</dbReference>
<dbReference type="EMBL" id="PPSL01000006">
    <property type="protein sequence ID" value="PQJ09265.1"/>
    <property type="molecule type" value="Genomic_DNA"/>
</dbReference>
<protein>
    <recommendedName>
        <fullName evidence="2">Ig-like domain-containing protein</fullName>
    </recommendedName>
</protein>
<reference evidence="3 4" key="1">
    <citation type="submission" date="2018-01" db="EMBL/GenBank/DDBJ databases">
        <title>A novel member of the phylum Bacteroidetes isolated from glacier ice.</title>
        <authorList>
            <person name="Liu Q."/>
            <person name="Xin Y.-H."/>
        </authorList>
    </citation>
    <scope>NUCLEOTIDE SEQUENCE [LARGE SCALE GENOMIC DNA]</scope>
    <source>
        <strain evidence="3 4">RB1R16</strain>
    </source>
</reference>
<dbReference type="InterPro" id="IPR045474">
    <property type="entry name" value="GEVED"/>
</dbReference>
<dbReference type="Pfam" id="PF25021">
    <property type="entry name" value="TEN_NHL"/>
    <property type="match status" value="1"/>
</dbReference>
<dbReference type="Gene3D" id="2.120.10.30">
    <property type="entry name" value="TolB, C-terminal domain"/>
    <property type="match status" value="3"/>
</dbReference>
<evidence type="ECO:0000259" key="2">
    <source>
        <dbReference type="PROSITE" id="PS50835"/>
    </source>
</evidence>
<evidence type="ECO:0000313" key="4">
    <source>
        <dbReference type="Proteomes" id="UP000239872"/>
    </source>
</evidence>
<sequence>MKSVLLFIFCLVTLNFSGYSQCSTTFATTSDCTYDPINTFSMGGVASVGNNNSNTCNSNGYYTFSTPVRTLAIGSTVTWSATVGNAEYRDGVGIWIDLNNNGFYESSEYIDSSARNYTHSRSFVMPGGITGVQLSMRVRSAYESEIRASQACTNGIGGGYGETENYFVILTNGATSLSATTSQTNLSCNAVCAGSASVTVSGGTAPYAYSWSPSGGTSATATGLCAGSYTCTITDGASATLTKTFTITQPPVLTSSVTAQSNVTTAGGSDGSATIAAIGGTPGYTYLWAPSGGTAASISGKTAGSYTCTITDANSCTLVQTVTLTQPAAPPANCGIISTIAGNGTAAYTGDGSLATAATLNTPTDVVKDAAGNIYVSDKDNNVIRKISTTGVITTFAGTGSAGHSGDGGPATAATLRNPTYMAMDGSGNLFVCDFTGGGFTFGGYIRKINSSGVISTIAGNLSGSSFSTNGTPATSANFFGISGICVDGSGNIYFSHEDFSSSRILKIDNGGALHLIAGSGGLTGDGQPATSTYLYNINGIAIDGSGNMFFCDANRVGKINAAGLLFTIAGSVSSPGHTGDGGAANAATLNDPRDVAVDGSGNVYIAEYGSSCIRKINSSGVISTFAGTTVAGYSGDGGAPAAAKLTAPTGISIDAGGSLYIADASINRVRVVGGCNVVTNVAPAYTLSAPQSLTVCKNNAAGDIKSLLHVNDADAGQTETWTQQSAPAHGTLVFTSATASSGSTNITPGGTITYQPTTGYSGSDAFTVRVSDGTATADMVVNVTVTAVTTSVFSQTNIACNGGSTGDATIAASGGSAPYTYSWAPGSATAATAPGLSAGTYTVTVSDANLCAAIQTVTLTQPSGITSSVSPQTNVDCNGNNNGAATVIASGVSGTLSYSWAPTGGTLATATGLTAGTYTCTITDGNACTHDQLVTITQPAALIATMTATTNVSCNGGSNGAATVTASGGTSSYTYSWAPTGGAAATATGLVPGTYTVSVTDANLCATTQTVTITQPVVLTASISATTNVSCNGGSNGRASVTVGGGTPSYNYSWAPSGGTAATALAAGSYTVTITDANSCTQTATTTITEPTALTASITATTNASCNGGNNGTATVTASGGTGVLNYSWLPVEISTATATDLTAGSYTVTVMDANLCAVIKTATIIEPTTITSSVTAQTNVDCNGNATGAAAVTASGGTGTLTYSWAPTGGTFATATGLTAGAYTCTITDDNLCEHSQTVTITQPTVLTSTISTQTNVTCHGGNNGAATVLPTGGTAPYTYS</sequence>
<dbReference type="PROSITE" id="PS50835">
    <property type="entry name" value="IG_LIKE"/>
    <property type="match status" value="1"/>
</dbReference>
<keyword evidence="1" id="KW-0732">Signal</keyword>
<gene>
    <name evidence="3" type="ORF">CJD36_018625</name>
</gene>
<evidence type="ECO:0000313" key="3">
    <source>
        <dbReference type="EMBL" id="PQJ09265.1"/>
    </source>
</evidence>
<dbReference type="InterPro" id="IPR011042">
    <property type="entry name" value="6-blade_b-propeller_TolB-like"/>
</dbReference>
<organism evidence="3 4">
    <name type="scientific">Flavipsychrobacter stenotrophus</name>
    <dbReference type="NCBI Taxonomy" id="2077091"/>
    <lineage>
        <taxon>Bacteria</taxon>
        <taxon>Pseudomonadati</taxon>
        <taxon>Bacteroidota</taxon>
        <taxon>Chitinophagia</taxon>
        <taxon>Chitinophagales</taxon>
        <taxon>Chitinophagaceae</taxon>
        <taxon>Flavipsychrobacter</taxon>
    </lineage>
</organism>
<dbReference type="InterPro" id="IPR056822">
    <property type="entry name" value="TEN_NHL"/>
</dbReference>
<dbReference type="InterPro" id="IPR043504">
    <property type="entry name" value="Peptidase_S1_PA_chymotrypsin"/>
</dbReference>
<dbReference type="OrthoDB" id="241638at2"/>
<feature type="domain" description="Ig-like" evidence="2">
    <location>
        <begin position="250"/>
        <end position="325"/>
    </location>
</feature>
<dbReference type="Gene3D" id="2.60.40.740">
    <property type="match status" value="5"/>
</dbReference>
<dbReference type="Gene3D" id="2.40.10.10">
    <property type="entry name" value="Trypsin-like serine proteases"/>
    <property type="match status" value="1"/>
</dbReference>
<dbReference type="Pfam" id="PF20009">
    <property type="entry name" value="GEVED"/>
    <property type="match status" value="1"/>
</dbReference>
<dbReference type="Pfam" id="PF17963">
    <property type="entry name" value="Big_9"/>
    <property type="match status" value="1"/>
</dbReference>
<dbReference type="InterPro" id="IPR007110">
    <property type="entry name" value="Ig-like_dom"/>
</dbReference>
<dbReference type="InterPro" id="IPR025667">
    <property type="entry name" value="SprB_repeat"/>
</dbReference>
<dbReference type="RefSeq" id="WP_105040716.1">
    <property type="nucleotide sequence ID" value="NZ_PPSL01000006.1"/>
</dbReference>